<dbReference type="SUPFAM" id="SSF48403">
    <property type="entry name" value="Ankyrin repeat"/>
    <property type="match status" value="1"/>
</dbReference>
<evidence type="ECO:0000256" key="4">
    <source>
        <dbReference type="SAM" id="SignalP"/>
    </source>
</evidence>
<keyword evidence="1" id="KW-0677">Repeat</keyword>
<dbReference type="Gene3D" id="1.25.40.20">
    <property type="entry name" value="Ankyrin repeat-containing domain"/>
    <property type="match status" value="2"/>
</dbReference>
<name>A0A2U8GNC6_9RHOO</name>
<sequence length="217" mass="23052">MLKPEIIRSFLLAAASSFLLAGTVSAGSYDDALSSARMGDTRQLTGLLARGIDPNTVDANGNTLLIIASREGNTETVEALLKFRPRVGYRNLAGDSALMLAVLGGHDAVVDVLLAADAPLNHDGWTPLHYAAFEGHMGLFDKLLAAGADINALAPNKSDVLMLAARNGHIDLVRHLVDLGVPLDRRNEAGVSAVEWARSNGNTDIAEIIEAAHTRRR</sequence>
<keyword evidence="6" id="KW-1185">Reference proteome</keyword>
<feature type="chain" id="PRO_5016145278" description="Ankyrin repeat domain-containing protein" evidence="4">
    <location>
        <begin position="27"/>
        <end position="217"/>
    </location>
</feature>
<evidence type="ECO:0000256" key="3">
    <source>
        <dbReference type="PROSITE-ProRule" id="PRU00023"/>
    </source>
</evidence>
<keyword evidence="4" id="KW-0732">Signal</keyword>
<dbReference type="InterPro" id="IPR002110">
    <property type="entry name" value="Ankyrin_rpt"/>
</dbReference>
<protein>
    <recommendedName>
        <fullName evidence="7">Ankyrin repeat domain-containing protein</fullName>
    </recommendedName>
</protein>
<dbReference type="Pfam" id="PF12796">
    <property type="entry name" value="Ank_2"/>
    <property type="match status" value="2"/>
</dbReference>
<dbReference type="PROSITE" id="PS50088">
    <property type="entry name" value="ANK_REPEAT"/>
    <property type="match status" value="2"/>
</dbReference>
<feature type="repeat" description="ANK" evidence="3">
    <location>
        <begin position="156"/>
        <end position="188"/>
    </location>
</feature>
<evidence type="ECO:0000256" key="1">
    <source>
        <dbReference type="ARBA" id="ARBA00022737"/>
    </source>
</evidence>
<evidence type="ECO:0000256" key="2">
    <source>
        <dbReference type="ARBA" id="ARBA00023043"/>
    </source>
</evidence>
<evidence type="ECO:0000313" key="6">
    <source>
        <dbReference type="Proteomes" id="UP000244930"/>
    </source>
</evidence>
<reference evidence="5 6" key="1">
    <citation type="submission" date="2017-06" db="EMBL/GenBank/DDBJ databases">
        <title>Azoarcus.</title>
        <authorList>
            <person name="Woo J.-H."/>
            <person name="Kim H.-S."/>
        </authorList>
    </citation>
    <scope>NUCLEOTIDE SEQUENCE [LARGE SCALE GENOMIC DNA]</scope>
    <source>
        <strain evidence="5 6">TSPY31</strain>
    </source>
</reference>
<evidence type="ECO:0008006" key="7">
    <source>
        <dbReference type="Google" id="ProtNLM"/>
    </source>
</evidence>
<dbReference type="AlphaFoldDB" id="A0A2U8GNC6"/>
<dbReference type="RefSeq" id="WP_108948183.1">
    <property type="nucleotide sequence ID" value="NZ_CP022187.1"/>
</dbReference>
<gene>
    <name evidence="5" type="ORF">CEW83_03970</name>
</gene>
<dbReference type="KEGG" id="acom:CEW83_03970"/>
<dbReference type="SMART" id="SM00248">
    <property type="entry name" value="ANK"/>
    <property type="match status" value="4"/>
</dbReference>
<proteinExistence type="predicted"/>
<dbReference type="PANTHER" id="PTHR24201">
    <property type="entry name" value="ANK_REP_REGION DOMAIN-CONTAINING PROTEIN"/>
    <property type="match status" value="1"/>
</dbReference>
<keyword evidence="2 3" id="KW-0040">ANK repeat</keyword>
<dbReference type="InterPro" id="IPR050776">
    <property type="entry name" value="Ank_Repeat/CDKN_Inhibitor"/>
</dbReference>
<evidence type="ECO:0000313" key="5">
    <source>
        <dbReference type="EMBL" id="AWI74476.1"/>
    </source>
</evidence>
<dbReference type="PANTHER" id="PTHR24201:SF15">
    <property type="entry name" value="ANKYRIN REPEAT DOMAIN-CONTAINING PROTEIN 66"/>
    <property type="match status" value="1"/>
</dbReference>
<dbReference type="PROSITE" id="PS50297">
    <property type="entry name" value="ANK_REP_REGION"/>
    <property type="match status" value="1"/>
</dbReference>
<feature type="signal peptide" evidence="4">
    <location>
        <begin position="1"/>
        <end position="26"/>
    </location>
</feature>
<feature type="repeat" description="ANK" evidence="3">
    <location>
        <begin position="123"/>
        <end position="155"/>
    </location>
</feature>
<dbReference type="Proteomes" id="UP000244930">
    <property type="component" value="Chromosome"/>
</dbReference>
<organism evidence="5 6">
    <name type="scientific">Parazoarcus communis</name>
    <dbReference type="NCBI Taxonomy" id="41977"/>
    <lineage>
        <taxon>Bacteria</taxon>
        <taxon>Pseudomonadati</taxon>
        <taxon>Pseudomonadota</taxon>
        <taxon>Betaproteobacteria</taxon>
        <taxon>Rhodocyclales</taxon>
        <taxon>Zoogloeaceae</taxon>
        <taxon>Parazoarcus</taxon>
    </lineage>
</organism>
<dbReference type="EMBL" id="CP022187">
    <property type="protein sequence ID" value="AWI74476.1"/>
    <property type="molecule type" value="Genomic_DNA"/>
</dbReference>
<accession>A0A2U8GNC6</accession>
<dbReference type="InterPro" id="IPR036770">
    <property type="entry name" value="Ankyrin_rpt-contain_sf"/>
</dbReference>